<dbReference type="PANTHER" id="PTHR37558:SF1">
    <property type="entry name" value="HTH CENPB-TYPE DOMAIN-CONTAINING PROTEIN"/>
    <property type="match status" value="1"/>
</dbReference>
<name>A0A225W2M7_9STRA</name>
<gene>
    <name evidence="2" type="ORF">PHMEG_00014917</name>
</gene>
<feature type="region of interest" description="Disordered" evidence="1">
    <location>
        <begin position="295"/>
        <end position="353"/>
    </location>
</feature>
<feature type="region of interest" description="Disordered" evidence="1">
    <location>
        <begin position="1"/>
        <end position="52"/>
    </location>
</feature>
<dbReference type="Proteomes" id="UP000198211">
    <property type="component" value="Unassembled WGS sequence"/>
</dbReference>
<evidence type="ECO:0000313" key="2">
    <source>
        <dbReference type="EMBL" id="OWZ11993.1"/>
    </source>
</evidence>
<sequence>MPPPALHRSRPRAASPDFTPSPGSNSDTPSSSSSVDSWALQGNENDVDCGENPLVVETQLAVFTSGADHETIRAGAGEETCAAENLSAAAEPGEENQSAPKLRQRFGENEDYLLAVQVNANLPFKALHGGIRKAWQKVADKLNDNANFRMRSIKGTTAQARFDALLQKHREWEKTSKGLSGIPEEHTQMIKVMTNLERLVNDHKATKDKVAAEAASVERSKVQAGDVVREAAVSRISLGKRNADDEDDQDGSSTSANASKRRGLRKNNVVSSMFASLSEERSKAMGDLIQLQQDQLKQRQAELEFEREHREKEREERKQEREVQQSSSSESIEKKNAKNANKNAKFSRLSLVA</sequence>
<keyword evidence="3" id="KW-1185">Reference proteome</keyword>
<dbReference type="PANTHER" id="PTHR37558">
    <property type="entry name" value="HTH CENPB-TYPE DOMAIN-CONTAINING PROTEIN"/>
    <property type="match status" value="1"/>
</dbReference>
<protein>
    <submittedName>
        <fullName evidence="2">Uncharacterized protein</fullName>
    </submittedName>
</protein>
<comment type="caution">
    <text evidence="2">The sequence shown here is derived from an EMBL/GenBank/DDBJ whole genome shotgun (WGS) entry which is preliminary data.</text>
</comment>
<accession>A0A225W2M7</accession>
<feature type="compositionally biased region" description="Low complexity" evidence="1">
    <location>
        <begin position="20"/>
        <end position="37"/>
    </location>
</feature>
<organism evidence="2 3">
    <name type="scientific">Phytophthora megakarya</name>
    <dbReference type="NCBI Taxonomy" id="4795"/>
    <lineage>
        <taxon>Eukaryota</taxon>
        <taxon>Sar</taxon>
        <taxon>Stramenopiles</taxon>
        <taxon>Oomycota</taxon>
        <taxon>Peronosporomycetes</taxon>
        <taxon>Peronosporales</taxon>
        <taxon>Peronosporaceae</taxon>
        <taxon>Phytophthora</taxon>
    </lineage>
</organism>
<reference evidence="3" key="1">
    <citation type="submission" date="2017-03" db="EMBL/GenBank/DDBJ databases">
        <title>Phytopthora megakarya and P. palmivora, two closely related causual agents of cacao black pod achieved similar genome size and gene model numbers by different mechanisms.</title>
        <authorList>
            <person name="Ali S."/>
            <person name="Shao J."/>
            <person name="Larry D.J."/>
            <person name="Kronmiller B."/>
            <person name="Shen D."/>
            <person name="Strem M.D."/>
            <person name="Melnick R.L."/>
            <person name="Guiltinan M.J."/>
            <person name="Tyler B.M."/>
            <person name="Meinhardt L.W."/>
            <person name="Bailey B.A."/>
        </authorList>
    </citation>
    <scope>NUCLEOTIDE SEQUENCE [LARGE SCALE GENOMIC DNA]</scope>
    <source>
        <strain evidence="3">zdho120</strain>
    </source>
</reference>
<proteinExistence type="predicted"/>
<dbReference type="AlphaFoldDB" id="A0A225W2M7"/>
<evidence type="ECO:0000313" key="3">
    <source>
        <dbReference type="Proteomes" id="UP000198211"/>
    </source>
</evidence>
<feature type="region of interest" description="Disordered" evidence="1">
    <location>
        <begin position="239"/>
        <end position="264"/>
    </location>
</feature>
<evidence type="ECO:0000256" key="1">
    <source>
        <dbReference type="SAM" id="MobiDB-lite"/>
    </source>
</evidence>
<feature type="compositionally biased region" description="Basic and acidic residues" evidence="1">
    <location>
        <begin position="296"/>
        <end position="323"/>
    </location>
</feature>
<dbReference type="OrthoDB" id="163248at2759"/>
<dbReference type="EMBL" id="NBNE01001974">
    <property type="protein sequence ID" value="OWZ11993.1"/>
    <property type="molecule type" value="Genomic_DNA"/>
</dbReference>